<evidence type="ECO:0000256" key="1">
    <source>
        <dbReference type="SAM" id="MobiDB-lite"/>
    </source>
</evidence>
<gene>
    <name evidence="2" type="ORF">ACH5RR_036401</name>
</gene>
<sequence length="119" mass="13309">MTSAIQSSTAVLKEDNAKEAARRDVESKLVMKKLEEGEQVKKHEKEWSGMNFMLNENTRVVYNLGQVVDERGQRYDSLVNHLNTSMKWSSTASDLVVNAILTLVLATTANKIEVPKASI</sequence>
<feature type="region of interest" description="Disordered" evidence="1">
    <location>
        <begin position="1"/>
        <end position="21"/>
    </location>
</feature>
<dbReference type="Proteomes" id="UP001630127">
    <property type="component" value="Unassembled WGS sequence"/>
</dbReference>
<reference evidence="2 3" key="1">
    <citation type="submission" date="2024-11" db="EMBL/GenBank/DDBJ databases">
        <title>A near-complete genome assembly of Cinchona calisaya.</title>
        <authorList>
            <person name="Lian D.C."/>
            <person name="Zhao X.W."/>
            <person name="Wei L."/>
        </authorList>
    </citation>
    <scope>NUCLEOTIDE SEQUENCE [LARGE SCALE GENOMIC DNA]</scope>
    <source>
        <tissue evidence="2">Nenye</tissue>
    </source>
</reference>
<dbReference type="AlphaFoldDB" id="A0ABD2Y697"/>
<accession>A0ABD2Y697</accession>
<name>A0ABD2Y697_9GENT</name>
<feature type="compositionally biased region" description="Basic and acidic residues" evidence="1">
    <location>
        <begin position="12"/>
        <end position="21"/>
    </location>
</feature>
<organism evidence="2 3">
    <name type="scientific">Cinchona calisaya</name>
    <dbReference type="NCBI Taxonomy" id="153742"/>
    <lineage>
        <taxon>Eukaryota</taxon>
        <taxon>Viridiplantae</taxon>
        <taxon>Streptophyta</taxon>
        <taxon>Embryophyta</taxon>
        <taxon>Tracheophyta</taxon>
        <taxon>Spermatophyta</taxon>
        <taxon>Magnoliopsida</taxon>
        <taxon>eudicotyledons</taxon>
        <taxon>Gunneridae</taxon>
        <taxon>Pentapetalae</taxon>
        <taxon>asterids</taxon>
        <taxon>lamiids</taxon>
        <taxon>Gentianales</taxon>
        <taxon>Rubiaceae</taxon>
        <taxon>Cinchonoideae</taxon>
        <taxon>Cinchoneae</taxon>
        <taxon>Cinchona</taxon>
    </lineage>
</organism>
<protein>
    <submittedName>
        <fullName evidence="2">Uncharacterized protein</fullName>
    </submittedName>
</protein>
<feature type="compositionally biased region" description="Polar residues" evidence="1">
    <location>
        <begin position="1"/>
        <end position="10"/>
    </location>
</feature>
<comment type="caution">
    <text evidence="2">The sequence shown here is derived from an EMBL/GenBank/DDBJ whole genome shotgun (WGS) entry which is preliminary data.</text>
</comment>
<proteinExistence type="predicted"/>
<dbReference type="EMBL" id="JBJUIK010000015">
    <property type="protein sequence ID" value="KAL3501952.1"/>
    <property type="molecule type" value="Genomic_DNA"/>
</dbReference>
<evidence type="ECO:0000313" key="3">
    <source>
        <dbReference type="Proteomes" id="UP001630127"/>
    </source>
</evidence>
<evidence type="ECO:0000313" key="2">
    <source>
        <dbReference type="EMBL" id="KAL3501952.1"/>
    </source>
</evidence>
<keyword evidence="3" id="KW-1185">Reference proteome</keyword>